<dbReference type="Pfam" id="PF08241">
    <property type="entry name" value="Methyltransf_11"/>
    <property type="match status" value="1"/>
</dbReference>
<dbReference type="GO" id="GO:0032259">
    <property type="term" value="P:methylation"/>
    <property type="evidence" value="ECO:0007669"/>
    <property type="project" value="UniProtKB-KW"/>
</dbReference>
<dbReference type="InterPro" id="IPR013216">
    <property type="entry name" value="Methyltransf_11"/>
</dbReference>
<dbReference type="InterPro" id="IPR054877">
    <property type="entry name" value="PthPhpthDimycoMt"/>
</dbReference>
<dbReference type="OrthoDB" id="9769602at2"/>
<dbReference type="PANTHER" id="PTHR44068:SF11">
    <property type="entry name" value="GERANYL DIPHOSPHATE 2-C-METHYLTRANSFERASE"/>
    <property type="match status" value="1"/>
</dbReference>
<dbReference type="Gene3D" id="3.40.50.150">
    <property type="entry name" value="Vaccinia Virus protein VP39"/>
    <property type="match status" value="1"/>
</dbReference>
<evidence type="ECO:0000313" key="4">
    <source>
        <dbReference type="EMBL" id="CQD03368.1"/>
    </source>
</evidence>
<accession>A0A0U1CWM2</accession>
<protein>
    <submittedName>
        <fullName evidence="4">Methyltransferase</fullName>
    </submittedName>
</protein>
<dbReference type="GeneID" id="44295981"/>
<dbReference type="PANTHER" id="PTHR44068">
    <property type="entry name" value="ZGC:194242"/>
    <property type="match status" value="1"/>
</dbReference>
<feature type="domain" description="Methyltransferase type 11" evidence="3">
    <location>
        <begin position="89"/>
        <end position="183"/>
    </location>
</feature>
<dbReference type="Proteomes" id="UP000182227">
    <property type="component" value="Unassembled WGS sequence"/>
</dbReference>
<dbReference type="InterPro" id="IPR054916">
    <property type="entry name" value="FAmtase_mtf2"/>
</dbReference>
<dbReference type="InterPro" id="IPR050447">
    <property type="entry name" value="Erg6_SMT_methyltransf"/>
</dbReference>
<sequence>MDLKERVRESRDRIVKNQNEKLAQYVQKFIYPYATRKLEAEDVVFLNYGYEEDPAMGIPLSEADERNRYFIQLYHATATQVDIQGKRVLEVGCGHGGGASYLTRTLHPASYTGLDLNPSAIAFCQKRHKLKDLEFVQGNAEDLPFADNTFDAVINVESSHLYPQFSRFLTEVSRVLRPEGYFLYTDARLRGDIPAWEEALADSPLRLVSQRTISADVVRGMEKSMQQWQYVIDRVAPRPLRGLTRRFSPARKACESLRPGGTSEYRMYSFSNTGAASNHGA</sequence>
<dbReference type="AlphaFoldDB" id="A0A0U1CWM2"/>
<dbReference type="NCBIfam" id="NF045823">
    <property type="entry name" value="PthPhpthDimycoMt"/>
    <property type="match status" value="1"/>
</dbReference>
<keyword evidence="1 4" id="KW-0489">Methyltransferase</keyword>
<evidence type="ECO:0000256" key="2">
    <source>
        <dbReference type="ARBA" id="ARBA00022679"/>
    </source>
</evidence>
<proteinExistence type="predicted"/>
<dbReference type="NCBIfam" id="NF045825">
    <property type="entry name" value="FAmtase_mtf2"/>
    <property type="match status" value="1"/>
</dbReference>
<dbReference type="CDD" id="cd02440">
    <property type="entry name" value="AdoMet_MTases"/>
    <property type="match status" value="1"/>
</dbReference>
<keyword evidence="2 4" id="KW-0808">Transferase</keyword>
<gene>
    <name evidence="4" type="ORF">BN970_00446</name>
</gene>
<organism evidence="4 5">
    <name type="scientific">Mycolicibacterium conceptionense</name>
    <dbReference type="NCBI Taxonomy" id="451644"/>
    <lineage>
        <taxon>Bacteria</taxon>
        <taxon>Bacillati</taxon>
        <taxon>Actinomycetota</taxon>
        <taxon>Actinomycetes</taxon>
        <taxon>Mycobacteriales</taxon>
        <taxon>Mycobacteriaceae</taxon>
        <taxon>Mycolicibacterium</taxon>
    </lineage>
</organism>
<reference evidence="4 5" key="1">
    <citation type="submission" date="2015-03" db="EMBL/GenBank/DDBJ databases">
        <authorList>
            <person name="Murphy D."/>
        </authorList>
    </citation>
    <scope>NUCLEOTIDE SEQUENCE [LARGE SCALE GENOMIC DNA]</scope>
    <source>
        <strain evidence="4 5">D16</strain>
    </source>
</reference>
<dbReference type="GO" id="GO:0008757">
    <property type="term" value="F:S-adenosylmethionine-dependent methyltransferase activity"/>
    <property type="evidence" value="ECO:0007669"/>
    <property type="project" value="InterPro"/>
</dbReference>
<dbReference type="InterPro" id="IPR029063">
    <property type="entry name" value="SAM-dependent_MTases_sf"/>
</dbReference>
<dbReference type="RefSeq" id="WP_019343967.1">
    <property type="nucleotide sequence ID" value="NZ_AGSZ01000100.1"/>
</dbReference>
<evidence type="ECO:0000256" key="1">
    <source>
        <dbReference type="ARBA" id="ARBA00022603"/>
    </source>
</evidence>
<evidence type="ECO:0000259" key="3">
    <source>
        <dbReference type="Pfam" id="PF08241"/>
    </source>
</evidence>
<dbReference type="SUPFAM" id="SSF53335">
    <property type="entry name" value="S-adenosyl-L-methionine-dependent methyltransferases"/>
    <property type="match status" value="1"/>
</dbReference>
<dbReference type="EMBL" id="CTEF01000001">
    <property type="protein sequence ID" value="CQD03368.1"/>
    <property type="molecule type" value="Genomic_DNA"/>
</dbReference>
<name>A0A0U1CWM2_9MYCO</name>
<evidence type="ECO:0000313" key="5">
    <source>
        <dbReference type="Proteomes" id="UP000182227"/>
    </source>
</evidence>